<organism evidence="1 2">
    <name type="scientific">Streptosporangium longisporum</name>
    <dbReference type="NCBI Taxonomy" id="46187"/>
    <lineage>
        <taxon>Bacteria</taxon>
        <taxon>Bacillati</taxon>
        <taxon>Actinomycetota</taxon>
        <taxon>Actinomycetes</taxon>
        <taxon>Streptosporangiales</taxon>
        <taxon>Streptosporangiaceae</taxon>
        <taxon>Streptosporangium</taxon>
    </lineage>
</organism>
<keyword evidence="2" id="KW-1185">Reference proteome</keyword>
<gene>
    <name evidence="1" type="ORF">GCM10017559_62170</name>
</gene>
<comment type="caution">
    <text evidence="1">The sequence shown here is derived from an EMBL/GenBank/DDBJ whole genome shotgun (WGS) entry which is preliminary data.</text>
</comment>
<dbReference type="Proteomes" id="UP001499930">
    <property type="component" value="Unassembled WGS sequence"/>
</dbReference>
<evidence type="ECO:0000313" key="1">
    <source>
        <dbReference type="EMBL" id="GAA3027493.1"/>
    </source>
</evidence>
<name>A0ABP6L356_9ACTN</name>
<evidence type="ECO:0008006" key="3">
    <source>
        <dbReference type="Google" id="ProtNLM"/>
    </source>
</evidence>
<proteinExistence type="predicted"/>
<dbReference type="EMBL" id="BAAAWD010000016">
    <property type="protein sequence ID" value="GAA3027493.1"/>
    <property type="molecule type" value="Genomic_DNA"/>
</dbReference>
<reference evidence="2" key="1">
    <citation type="journal article" date="2019" name="Int. J. Syst. Evol. Microbiol.">
        <title>The Global Catalogue of Microorganisms (GCM) 10K type strain sequencing project: providing services to taxonomists for standard genome sequencing and annotation.</title>
        <authorList>
            <consortium name="The Broad Institute Genomics Platform"/>
            <consortium name="The Broad Institute Genome Sequencing Center for Infectious Disease"/>
            <person name="Wu L."/>
            <person name="Ma J."/>
        </authorList>
    </citation>
    <scope>NUCLEOTIDE SEQUENCE [LARGE SCALE GENOMIC DNA]</scope>
    <source>
        <strain evidence="2">JCM 3106</strain>
    </source>
</reference>
<sequence>MDLATCTYHEYRPDMGHPVRTTVGAPRFALEYTLLGPARLITPTRAMLGLPQDAYQLAYRRLLNATGAARIHAELAGIAAAADAVTGRSSARLVLLCFDRLDKRGGWCHRTMFAAWWLEQTGQELPELGATLPSQPTPPTLF</sequence>
<accession>A0ABP6L356</accession>
<protein>
    <recommendedName>
        <fullName evidence="3">DUF488 domain-containing protein</fullName>
    </recommendedName>
</protein>
<evidence type="ECO:0000313" key="2">
    <source>
        <dbReference type="Proteomes" id="UP001499930"/>
    </source>
</evidence>